<reference evidence="2" key="1">
    <citation type="submission" date="2022-11" db="EMBL/GenBank/DDBJ databases">
        <title>Minimal conservation of predation-associated metabolite biosynthetic gene clusters underscores biosynthetic potential of Myxococcota including descriptions for ten novel species: Archangium lansinium sp. nov., Myxococcus landrumus sp. nov., Nannocystis bai.</title>
        <authorList>
            <person name="Ahearne A."/>
            <person name="Stevens C."/>
            <person name="Phillips K."/>
        </authorList>
    </citation>
    <scope>NUCLEOTIDE SEQUENCE</scope>
    <source>
        <strain evidence="2">Na p29</strain>
    </source>
</reference>
<proteinExistence type="predicted"/>
<dbReference type="Proteomes" id="UP001150924">
    <property type="component" value="Unassembled WGS sequence"/>
</dbReference>
<keyword evidence="3" id="KW-1185">Reference proteome</keyword>
<sequence length="648" mass="68942">MRVLAAKSLDCPALRLRAPGMDADCWTVVRPADGAQRQLASLSASALKQPPPGKTPVLKSNMPKDDAEAVTQFMRDTARALPTAPPVPIKKGQKLSWGDVWDVVEDVGEAVGSAVIDFGSDVAKLTISAAGDAVKLANKAAGAAVRTGEAVIRDCIEDARDLAVDTTKTAWGAVMVVGEMVVDGSKKMFRTIVAGALEVAGAIEAFLKRIGAAIRDFIEFLAMLFNWEKFLAKSDELYALARDKFDELGGYAAQIRDIPAMLDALVARPVRSGLSGKSLGKAFGVGDFELPDFDELKWLVDVIEEAFTGSPPKLEDDPKGKQGPTQLDKTKTAAENEATTAALPKALLDASDVLDTSMDALLDLPKKTWAAGREVTTELTGWIADHTPDLVDQARRTLTSQLKIPYLTEVIEVAILRGRKLDMLRLIALVGAVPAVLTSGGNKSTASLQKSAKSQAEEAIRWTQFGISLVNSSMFIARSASEWKGNFTAVWTFSVIGGATTAVAAAFDIAAAAAFDDANTRWYGITHGVLSLCGGLWMIGSTAWAISWPEGEGVIAIVDGVIEVVIGCGELATAIVVFSQGELAEEEFWAQFSYRMANWSLRGLYRLLDGVDNSRIKAANALTTSCAVAILASDLCEMGYGLTSTAMG</sequence>
<evidence type="ECO:0000313" key="2">
    <source>
        <dbReference type="EMBL" id="MCY1008684.1"/>
    </source>
</evidence>
<name>A0A9X3IZK4_9BACT</name>
<dbReference type="AlphaFoldDB" id="A0A9X3IZK4"/>
<dbReference type="EMBL" id="JAPNKE010000002">
    <property type="protein sequence ID" value="MCY1008684.1"/>
    <property type="molecule type" value="Genomic_DNA"/>
</dbReference>
<dbReference type="RefSeq" id="WP_267771290.1">
    <property type="nucleotide sequence ID" value="NZ_JAPNKE010000002.1"/>
</dbReference>
<accession>A0A9X3IZK4</accession>
<evidence type="ECO:0000256" key="1">
    <source>
        <dbReference type="SAM" id="MobiDB-lite"/>
    </source>
</evidence>
<comment type="caution">
    <text evidence="2">The sequence shown here is derived from an EMBL/GenBank/DDBJ whole genome shotgun (WGS) entry which is preliminary data.</text>
</comment>
<gene>
    <name evidence="2" type="ORF">OV079_24600</name>
</gene>
<feature type="region of interest" description="Disordered" evidence="1">
    <location>
        <begin position="309"/>
        <end position="334"/>
    </location>
</feature>
<protein>
    <submittedName>
        <fullName evidence="2">Uncharacterized protein</fullName>
    </submittedName>
</protein>
<evidence type="ECO:0000313" key="3">
    <source>
        <dbReference type="Proteomes" id="UP001150924"/>
    </source>
</evidence>
<organism evidence="2 3">
    <name type="scientific">Nannocystis pusilla</name>
    <dbReference type="NCBI Taxonomy" id="889268"/>
    <lineage>
        <taxon>Bacteria</taxon>
        <taxon>Pseudomonadati</taxon>
        <taxon>Myxococcota</taxon>
        <taxon>Polyangia</taxon>
        <taxon>Nannocystales</taxon>
        <taxon>Nannocystaceae</taxon>
        <taxon>Nannocystis</taxon>
    </lineage>
</organism>